<evidence type="ECO:0000256" key="2">
    <source>
        <dbReference type="ARBA" id="ARBA00022884"/>
    </source>
</evidence>
<protein>
    <recommendedName>
        <fullName evidence="5">RRM domain-containing protein</fullName>
    </recommendedName>
</protein>
<dbReference type="OrthoDB" id="439808at2759"/>
<feature type="region of interest" description="Disordered" evidence="4">
    <location>
        <begin position="36"/>
        <end position="109"/>
    </location>
</feature>
<reference evidence="6" key="1">
    <citation type="submission" date="2021-08" db="EMBL/GenBank/DDBJ databases">
        <title>WGS assembly of Ceratopteris richardii.</title>
        <authorList>
            <person name="Marchant D.B."/>
            <person name="Chen G."/>
            <person name="Jenkins J."/>
            <person name="Shu S."/>
            <person name="Leebens-Mack J."/>
            <person name="Grimwood J."/>
            <person name="Schmutz J."/>
            <person name="Soltis P."/>
            <person name="Soltis D."/>
            <person name="Chen Z.-H."/>
        </authorList>
    </citation>
    <scope>NUCLEOTIDE SEQUENCE</scope>
    <source>
        <strain evidence="6">Whitten #5841</strain>
        <tissue evidence="6">Leaf</tissue>
    </source>
</reference>
<dbReference type="EMBL" id="CM035418">
    <property type="protein sequence ID" value="KAH7421675.1"/>
    <property type="molecule type" value="Genomic_DNA"/>
</dbReference>
<dbReference type="CDD" id="cd12451">
    <property type="entry name" value="RRM2_NUCLs"/>
    <property type="match status" value="1"/>
</dbReference>
<feature type="compositionally biased region" description="Basic and acidic residues" evidence="4">
    <location>
        <begin position="56"/>
        <end position="69"/>
    </location>
</feature>
<dbReference type="InterPro" id="IPR000504">
    <property type="entry name" value="RRM_dom"/>
</dbReference>
<dbReference type="SUPFAM" id="SSF54928">
    <property type="entry name" value="RNA-binding domain, RBD"/>
    <property type="match status" value="2"/>
</dbReference>
<keyword evidence="2 3" id="KW-0694">RNA-binding</keyword>
<evidence type="ECO:0000256" key="1">
    <source>
        <dbReference type="ARBA" id="ARBA00022737"/>
    </source>
</evidence>
<dbReference type="InterPro" id="IPR034350">
    <property type="entry name" value="NUCL_RRM2"/>
</dbReference>
<evidence type="ECO:0000256" key="3">
    <source>
        <dbReference type="PROSITE-ProRule" id="PRU00176"/>
    </source>
</evidence>
<dbReference type="PROSITE" id="PS50102">
    <property type="entry name" value="RRM"/>
    <property type="match status" value="2"/>
</dbReference>
<evidence type="ECO:0000256" key="4">
    <source>
        <dbReference type="SAM" id="MobiDB-lite"/>
    </source>
</evidence>
<name>A0A8T2TJR0_CERRI</name>
<evidence type="ECO:0000313" key="7">
    <source>
        <dbReference type="Proteomes" id="UP000825935"/>
    </source>
</evidence>
<sequence>MARCMLKAQDMPNSLWAEAVNTVVYILNRSYTKALKGMNPQEAYSDDEDESDDSEDLKAEEEKPRKSTEASEDSDGSEDDDDDSDNEAKQNFSSINKAQAEPKTPAIDDGYGSKTVFVKNLAWSVDEDVVRDFFKSAGGIKEVRLAMDSDGRFRGFGHVEFLSAAAAKKACEKSGEVLAGRDIFVDLAKERLFSPGSEGNKDFRSPRGGFSGFGGQRPRSGNTAFVKGFNKFQDEDSIRSSLSEFFDECGIQNIRIPTDRETGHIKGFAYVDFNDKSGLDKAVEYNGSDLDGRSLFIEEAGGGPPSSGGRGRGRGDFGGRGGFTLSRSWFLGLYTIKITWGSQKSNLSRSWKQLVTLPRRKENVEQMKKTVLRLTRSRSFLESSRIKLRM</sequence>
<dbReference type="SMART" id="SM00360">
    <property type="entry name" value="RRM"/>
    <property type="match status" value="2"/>
</dbReference>
<feature type="domain" description="RRM" evidence="5">
    <location>
        <begin position="114"/>
        <end position="190"/>
    </location>
</feature>
<keyword evidence="7" id="KW-1185">Reference proteome</keyword>
<evidence type="ECO:0000313" key="6">
    <source>
        <dbReference type="EMBL" id="KAH7421675.1"/>
    </source>
</evidence>
<dbReference type="OMA" id="TITNIRW"/>
<accession>A0A8T2TJR0</accession>
<dbReference type="InterPro" id="IPR035979">
    <property type="entry name" value="RBD_domain_sf"/>
</dbReference>
<feature type="compositionally biased region" description="Acidic residues" evidence="4">
    <location>
        <begin position="44"/>
        <end position="55"/>
    </location>
</feature>
<dbReference type="AlphaFoldDB" id="A0A8T2TJR0"/>
<dbReference type="Pfam" id="PF00076">
    <property type="entry name" value="RRM_1"/>
    <property type="match status" value="2"/>
</dbReference>
<organism evidence="6 7">
    <name type="scientific">Ceratopteris richardii</name>
    <name type="common">Triangle waterfern</name>
    <dbReference type="NCBI Taxonomy" id="49495"/>
    <lineage>
        <taxon>Eukaryota</taxon>
        <taxon>Viridiplantae</taxon>
        <taxon>Streptophyta</taxon>
        <taxon>Embryophyta</taxon>
        <taxon>Tracheophyta</taxon>
        <taxon>Polypodiopsida</taxon>
        <taxon>Polypodiidae</taxon>
        <taxon>Polypodiales</taxon>
        <taxon>Pteridineae</taxon>
        <taxon>Pteridaceae</taxon>
        <taxon>Parkerioideae</taxon>
        <taxon>Ceratopteris</taxon>
    </lineage>
</organism>
<comment type="caution">
    <text evidence="6">The sequence shown here is derived from an EMBL/GenBank/DDBJ whole genome shotgun (WGS) entry which is preliminary data.</text>
</comment>
<proteinExistence type="predicted"/>
<dbReference type="GO" id="GO:0003723">
    <property type="term" value="F:RNA binding"/>
    <property type="evidence" value="ECO:0007669"/>
    <property type="project" value="UniProtKB-UniRule"/>
</dbReference>
<dbReference type="PANTHER" id="PTHR23236">
    <property type="entry name" value="EUKARYOTIC TRANSLATION INITIATION FACTOR 4B/4H"/>
    <property type="match status" value="1"/>
</dbReference>
<dbReference type="Gene3D" id="3.30.70.330">
    <property type="match status" value="2"/>
</dbReference>
<evidence type="ECO:0000259" key="5">
    <source>
        <dbReference type="PROSITE" id="PS50102"/>
    </source>
</evidence>
<dbReference type="Proteomes" id="UP000825935">
    <property type="component" value="Chromosome 13"/>
</dbReference>
<keyword evidence="1" id="KW-0677">Repeat</keyword>
<dbReference type="InterPro" id="IPR012677">
    <property type="entry name" value="Nucleotide-bd_a/b_plait_sf"/>
</dbReference>
<dbReference type="PANTHER" id="PTHR23236:SF119">
    <property type="entry name" value="NUCLEAR RNA-BINDING PROTEIN SART-3"/>
    <property type="match status" value="1"/>
</dbReference>
<feature type="domain" description="RRM" evidence="5">
    <location>
        <begin position="222"/>
        <end position="302"/>
    </location>
</feature>
<feature type="compositionally biased region" description="Acidic residues" evidence="4">
    <location>
        <begin position="70"/>
        <end position="85"/>
    </location>
</feature>
<gene>
    <name evidence="6" type="ORF">KP509_13G070500</name>
</gene>